<dbReference type="EMBL" id="CAUYUE010000017">
    <property type="protein sequence ID" value="CAK0787601.1"/>
    <property type="molecule type" value="Genomic_DNA"/>
</dbReference>
<evidence type="ECO:0000256" key="6">
    <source>
        <dbReference type="ARBA" id="ARBA00022842"/>
    </source>
</evidence>
<dbReference type="CDD" id="cd00412">
    <property type="entry name" value="pyrophosphatase"/>
    <property type="match status" value="1"/>
</dbReference>
<comment type="cofactor">
    <cofactor evidence="1">
        <name>Mg(2+)</name>
        <dbReference type="ChEBI" id="CHEBI:18420"/>
    </cofactor>
</comment>
<dbReference type="FunFam" id="3.90.80.10:FF:000002">
    <property type="entry name" value="Soluble inorganic pyrophosphatase 4"/>
    <property type="match status" value="1"/>
</dbReference>
<protein>
    <recommendedName>
        <fullName evidence="3">inorganic diphosphatase</fullName>
        <ecNumber evidence="3">3.6.1.1</ecNumber>
    </recommendedName>
</protein>
<dbReference type="EC" id="3.6.1.1" evidence="3"/>
<proteinExistence type="inferred from homology"/>
<comment type="catalytic activity">
    <reaction evidence="7">
        <text>diphosphate + H2O = 2 phosphate + H(+)</text>
        <dbReference type="Rhea" id="RHEA:24576"/>
        <dbReference type="ChEBI" id="CHEBI:15377"/>
        <dbReference type="ChEBI" id="CHEBI:15378"/>
        <dbReference type="ChEBI" id="CHEBI:33019"/>
        <dbReference type="ChEBI" id="CHEBI:43474"/>
        <dbReference type="EC" id="3.6.1.1"/>
    </reaction>
</comment>
<keyword evidence="4" id="KW-0479">Metal-binding</keyword>
<dbReference type="GO" id="GO:0004427">
    <property type="term" value="F:inorganic diphosphate phosphatase activity"/>
    <property type="evidence" value="ECO:0007669"/>
    <property type="project" value="UniProtKB-EC"/>
</dbReference>
<dbReference type="HAMAP" id="MF_00209">
    <property type="entry name" value="Inorganic_PPase"/>
    <property type="match status" value="1"/>
</dbReference>
<dbReference type="Proteomes" id="UP001314263">
    <property type="component" value="Unassembled WGS sequence"/>
</dbReference>
<dbReference type="InterPro" id="IPR008162">
    <property type="entry name" value="Pyrophosphatase"/>
</dbReference>
<dbReference type="InterPro" id="IPR036649">
    <property type="entry name" value="Pyrophosphatase_sf"/>
</dbReference>
<gene>
    <name evidence="8" type="primary">PPA2</name>
    <name evidence="8" type="ORF">CVIRNUC_010823</name>
</gene>
<accession>A0AAV1ILA0</accession>
<dbReference type="AlphaFoldDB" id="A0AAV1ILA0"/>
<dbReference type="Gene3D" id="3.90.80.10">
    <property type="entry name" value="Inorganic pyrophosphatase"/>
    <property type="match status" value="1"/>
</dbReference>
<keyword evidence="9" id="KW-1185">Reference proteome</keyword>
<comment type="caution">
    <text evidence="8">The sequence shown here is derived from an EMBL/GenBank/DDBJ whole genome shotgun (WGS) entry which is preliminary data.</text>
</comment>
<evidence type="ECO:0000256" key="3">
    <source>
        <dbReference type="ARBA" id="ARBA00012146"/>
    </source>
</evidence>
<evidence type="ECO:0000313" key="8">
    <source>
        <dbReference type="EMBL" id="CAK0787601.1"/>
    </source>
</evidence>
<dbReference type="SUPFAM" id="SSF50324">
    <property type="entry name" value="Inorganic pyrophosphatase"/>
    <property type="match status" value="1"/>
</dbReference>
<dbReference type="GO" id="GO:0005737">
    <property type="term" value="C:cytoplasm"/>
    <property type="evidence" value="ECO:0007669"/>
    <property type="project" value="InterPro"/>
</dbReference>
<dbReference type="PROSITE" id="PS00387">
    <property type="entry name" value="PPASE"/>
    <property type="match status" value="1"/>
</dbReference>
<dbReference type="GO" id="GO:0006796">
    <property type="term" value="P:phosphate-containing compound metabolic process"/>
    <property type="evidence" value="ECO:0007669"/>
    <property type="project" value="InterPro"/>
</dbReference>
<name>A0AAV1ILA0_9CHLO</name>
<evidence type="ECO:0000256" key="2">
    <source>
        <dbReference type="ARBA" id="ARBA00006220"/>
    </source>
</evidence>
<keyword evidence="6" id="KW-0460">Magnesium</keyword>
<evidence type="ECO:0000313" key="9">
    <source>
        <dbReference type="Proteomes" id="UP001314263"/>
    </source>
</evidence>
<evidence type="ECO:0000256" key="5">
    <source>
        <dbReference type="ARBA" id="ARBA00022801"/>
    </source>
</evidence>
<comment type="similarity">
    <text evidence="2">Belongs to the PPase family.</text>
</comment>
<evidence type="ECO:0000256" key="1">
    <source>
        <dbReference type="ARBA" id="ARBA00001946"/>
    </source>
</evidence>
<evidence type="ECO:0000256" key="7">
    <source>
        <dbReference type="ARBA" id="ARBA00047820"/>
    </source>
</evidence>
<organism evidence="8 9">
    <name type="scientific">Coccomyxa viridis</name>
    <dbReference type="NCBI Taxonomy" id="1274662"/>
    <lineage>
        <taxon>Eukaryota</taxon>
        <taxon>Viridiplantae</taxon>
        <taxon>Chlorophyta</taxon>
        <taxon>core chlorophytes</taxon>
        <taxon>Trebouxiophyceae</taxon>
        <taxon>Trebouxiophyceae incertae sedis</taxon>
        <taxon>Coccomyxaceae</taxon>
        <taxon>Coccomyxa</taxon>
    </lineage>
</organism>
<reference evidence="8 9" key="1">
    <citation type="submission" date="2023-10" db="EMBL/GenBank/DDBJ databases">
        <authorList>
            <person name="Maclean D."/>
            <person name="Macfadyen A."/>
        </authorList>
    </citation>
    <scope>NUCLEOTIDE SEQUENCE [LARGE SCALE GENOMIC DNA]</scope>
</reference>
<dbReference type="PANTHER" id="PTHR10286">
    <property type="entry name" value="INORGANIC PYROPHOSPHATASE"/>
    <property type="match status" value="1"/>
</dbReference>
<dbReference type="GO" id="GO:0000287">
    <property type="term" value="F:magnesium ion binding"/>
    <property type="evidence" value="ECO:0007669"/>
    <property type="project" value="InterPro"/>
</dbReference>
<dbReference type="Pfam" id="PF00719">
    <property type="entry name" value="Pyrophosphatase"/>
    <property type="match status" value="1"/>
</dbReference>
<sequence length="188" mass="21526">MSKGRYAASHPWHDLEIGSEAPSCFNAVIEIPRGSKVKYELDKATGMMFVDRILYSSVVYPHNYGFIPQTLCEDNDPLDVLVIMQEPVAPMAFLRAKPIGVMGMIDQGEQDDKIIAVHADDPEFKGYDDISQLPKHRLAEIRRFFEDYKKNEHKEVKVDDILGREEAEKAIKEAMALYVEHYVPKRAR</sequence>
<keyword evidence="5" id="KW-0378">Hydrolase</keyword>
<evidence type="ECO:0000256" key="4">
    <source>
        <dbReference type="ARBA" id="ARBA00022723"/>
    </source>
</evidence>